<dbReference type="SUPFAM" id="SSF56219">
    <property type="entry name" value="DNase I-like"/>
    <property type="match status" value="1"/>
</dbReference>
<keyword evidence="3" id="KW-1185">Reference proteome</keyword>
<gene>
    <name evidence="2" type="ORF">R1sor_010464</name>
</gene>
<evidence type="ECO:0000313" key="3">
    <source>
        <dbReference type="Proteomes" id="UP001633002"/>
    </source>
</evidence>
<dbReference type="PANTHER" id="PTHR37445:SF3">
    <property type="entry name" value="ZINC FINGER PHD-TYPE DOMAIN-CONTAINING PROTEIN"/>
    <property type="match status" value="1"/>
</dbReference>
<protein>
    <recommendedName>
        <fullName evidence="4">RRM domain-containing protein</fullName>
    </recommendedName>
</protein>
<feature type="coiled-coil region" evidence="1">
    <location>
        <begin position="116"/>
        <end position="143"/>
    </location>
</feature>
<proteinExistence type="predicted"/>
<dbReference type="Proteomes" id="UP001633002">
    <property type="component" value="Unassembled WGS sequence"/>
</dbReference>
<sequence>MEESAEAHFEEPKVSLETILAQLETTTGVLSDICRGIKAVRSEVSDLRSNFHKLAKRLDDQTTELSSKILSVEQTVAQGPKASIPGLDYEKVLTDMDTRLRSYADVARENQLKLMKEQELGHLAQLEAKMQEREREHADREARSKNLRIVGLPEKEGGDILNEVLTLFRDILNVEESNVVQTVCVGKNDRGARTVLVRFESVESKNAVLANRGRLKGRSMWLDPDLTYSQVEERRREVLKVKEAVATGLVAYVREGRAVVTSRRRFLQGAELPENGVDMWRSEVPDDSWSHESEDVGRNQFTEGFMQLVNSGGLTILNGCKVFRHTKEMTYSTSLGESLVDYLLASSDARSRVSQFHLEHFTPESDHRPLWCVISGFQQERKHGRRRTEATLHLDTAARDKYSHSLSLLLQNHNADSDLLVHHITRAASETFVKKKQGRSSWFDQECIDQRRQVVGVTKADRHTAFRNYKNLVKAKKRKFLLENQRILTSELMRNPRSFWARLKTRRASSDLPDADLRSYVEELYFFPDAEGMTPVNGPTYIFSYNEVEREVGRMGTGRAADMTGVTAELIKWGGPMLLRCLTQVLNMTCQQDLPGSWVERRVVPLFKAGS</sequence>
<dbReference type="InterPro" id="IPR036691">
    <property type="entry name" value="Endo/exonu/phosph_ase_sf"/>
</dbReference>
<organism evidence="2 3">
    <name type="scientific">Riccia sorocarpa</name>
    <dbReference type="NCBI Taxonomy" id="122646"/>
    <lineage>
        <taxon>Eukaryota</taxon>
        <taxon>Viridiplantae</taxon>
        <taxon>Streptophyta</taxon>
        <taxon>Embryophyta</taxon>
        <taxon>Marchantiophyta</taxon>
        <taxon>Marchantiopsida</taxon>
        <taxon>Marchantiidae</taxon>
        <taxon>Marchantiales</taxon>
        <taxon>Ricciaceae</taxon>
        <taxon>Riccia</taxon>
    </lineage>
</organism>
<dbReference type="PANTHER" id="PTHR37445">
    <property type="entry name" value="PROTEIN CBG24663"/>
    <property type="match status" value="1"/>
</dbReference>
<dbReference type="Gene3D" id="3.60.10.10">
    <property type="entry name" value="Endonuclease/exonuclease/phosphatase"/>
    <property type="match status" value="1"/>
</dbReference>
<evidence type="ECO:0000313" key="2">
    <source>
        <dbReference type="EMBL" id="KAL3696388.1"/>
    </source>
</evidence>
<dbReference type="AlphaFoldDB" id="A0ABD3HY67"/>
<comment type="caution">
    <text evidence="2">The sequence shown here is derived from an EMBL/GenBank/DDBJ whole genome shotgun (WGS) entry which is preliminary data.</text>
</comment>
<accession>A0ABD3HY67</accession>
<dbReference type="SUPFAM" id="SSF64376">
    <property type="entry name" value="YlxR-like"/>
    <property type="match status" value="1"/>
</dbReference>
<dbReference type="InterPro" id="IPR035931">
    <property type="entry name" value="YlxR-like_sf"/>
</dbReference>
<reference evidence="2 3" key="1">
    <citation type="submission" date="2024-09" db="EMBL/GenBank/DDBJ databases">
        <title>Chromosome-scale assembly of Riccia sorocarpa.</title>
        <authorList>
            <person name="Paukszto L."/>
        </authorList>
    </citation>
    <scope>NUCLEOTIDE SEQUENCE [LARGE SCALE GENOMIC DNA]</scope>
    <source>
        <strain evidence="2">LP-2024</strain>
        <tissue evidence="2">Aerial parts of the thallus</tissue>
    </source>
</reference>
<evidence type="ECO:0000256" key="1">
    <source>
        <dbReference type="SAM" id="Coils"/>
    </source>
</evidence>
<name>A0ABD3HY67_9MARC</name>
<evidence type="ECO:0008006" key="4">
    <source>
        <dbReference type="Google" id="ProtNLM"/>
    </source>
</evidence>
<keyword evidence="1" id="KW-0175">Coiled coil</keyword>
<dbReference type="EMBL" id="JBJQOH010000002">
    <property type="protein sequence ID" value="KAL3696388.1"/>
    <property type="molecule type" value="Genomic_DNA"/>
</dbReference>